<comment type="caution">
    <text evidence="1">The sequence shown here is derived from an EMBL/GenBank/DDBJ whole genome shotgun (WGS) entry which is preliminary data.</text>
</comment>
<gene>
    <name evidence="1" type="ORF">DPMN_042233</name>
</gene>
<dbReference type="AlphaFoldDB" id="A0A9D4HWW6"/>
<reference evidence="1" key="1">
    <citation type="journal article" date="2019" name="bioRxiv">
        <title>The Genome of the Zebra Mussel, Dreissena polymorpha: A Resource for Invasive Species Research.</title>
        <authorList>
            <person name="McCartney M.A."/>
            <person name="Auch B."/>
            <person name="Kono T."/>
            <person name="Mallez S."/>
            <person name="Zhang Y."/>
            <person name="Obille A."/>
            <person name="Becker A."/>
            <person name="Abrahante J.E."/>
            <person name="Garbe J."/>
            <person name="Badalamenti J.P."/>
            <person name="Herman A."/>
            <person name="Mangelson H."/>
            <person name="Liachko I."/>
            <person name="Sullivan S."/>
            <person name="Sone E.D."/>
            <person name="Koren S."/>
            <person name="Silverstein K.A.T."/>
            <person name="Beckman K.B."/>
            <person name="Gohl D.M."/>
        </authorList>
    </citation>
    <scope>NUCLEOTIDE SEQUENCE</scope>
    <source>
        <strain evidence="1">Duluth1</strain>
        <tissue evidence="1">Whole animal</tissue>
    </source>
</reference>
<accession>A0A9D4HWW6</accession>
<dbReference type="EMBL" id="JAIWYP010000011">
    <property type="protein sequence ID" value="KAH3735698.1"/>
    <property type="molecule type" value="Genomic_DNA"/>
</dbReference>
<evidence type="ECO:0000313" key="2">
    <source>
        <dbReference type="Proteomes" id="UP000828390"/>
    </source>
</evidence>
<evidence type="ECO:0000313" key="1">
    <source>
        <dbReference type="EMBL" id="KAH3735698.1"/>
    </source>
</evidence>
<reference evidence="1" key="2">
    <citation type="submission" date="2020-11" db="EMBL/GenBank/DDBJ databases">
        <authorList>
            <person name="McCartney M.A."/>
            <person name="Auch B."/>
            <person name="Kono T."/>
            <person name="Mallez S."/>
            <person name="Becker A."/>
            <person name="Gohl D.M."/>
            <person name="Silverstein K.A.T."/>
            <person name="Koren S."/>
            <person name="Bechman K.B."/>
            <person name="Herman A."/>
            <person name="Abrahante J.E."/>
            <person name="Garbe J."/>
        </authorList>
    </citation>
    <scope>NUCLEOTIDE SEQUENCE</scope>
    <source>
        <strain evidence="1">Duluth1</strain>
        <tissue evidence="1">Whole animal</tissue>
    </source>
</reference>
<name>A0A9D4HWW6_DREPO</name>
<organism evidence="1 2">
    <name type="scientific">Dreissena polymorpha</name>
    <name type="common">Zebra mussel</name>
    <name type="synonym">Mytilus polymorpha</name>
    <dbReference type="NCBI Taxonomy" id="45954"/>
    <lineage>
        <taxon>Eukaryota</taxon>
        <taxon>Metazoa</taxon>
        <taxon>Spiralia</taxon>
        <taxon>Lophotrochozoa</taxon>
        <taxon>Mollusca</taxon>
        <taxon>Bivalvia</taxon>
        <taxon>Autobranchia</taxon>
        <taxon>Heteroconchia</taxon>
        <taxon>Euheterodonta</taxon>
        <taxon>Imparidentia</taxon>
        <taxon>Neoheterodontei</taxon>
        <taxon>Myida</taxon>
        <taxon>Dreissenoidea</taxon>
        <taxon>Dreissenidae</taxon>
        <taxon>Dreissena</taxon>
    </lineage>
</organism>
<proteinExistence type="predicted"/>
<sequence>MLMLSRWIPGCPRFIPVIPGGAPVRTGRALAHPDRSRFTHRGTTSIIVRLGLQ</sequence>
<dbReference type="Proteomes" id="UP000828390">
    <property type="component" value="Unassembled WGS sequence"/>
</dbReference>
<keyword evidence="2" id="KW-1185">Reference proteome</keyword>
<protein>
    <submittedName>
        <fullName evidence="1">Uncharacterized protein</fullName>
    </submittedName>
</protein>